<evidence type="ECO:0000313" key="2">
    <source>
        <dbReference type="EMBL" id="THD26781.1"/>
    </source>
</evidence>
<protein>
    <submittedName>
        <fullName evidence="2">Uncharacterized protein</fullName>
    </submittedName>
</protein>
<evidence type="ECO:0000313" key="3">
    <source>
        <dbReference type="Proteomes" id="UP000230066"/>
    </source>
</evidence>
<dbReference type="AlphaFoldDB" id="A0A4E0RJS8"/>
<reference evidence="2" key="1">
    <citation type="submission" date="2019-03" db="EMBL/GenBank/DDBJ databases">
        <title>Improved annotation for the trematode Fasciola hepatica.</title>
        <authorList>
            <person name="Choi Y.-J."/>
            <person name="Martin J."/>
            <person name="Mitreva M."/>
        </authorList>
    </citation>
    <scope>NUCLEOTIDE SEQUENCE [LARGE SCALE GENOMIC DNA]</scope>
</reference>
<evidence type="ECO:0000256" key="1">
    <source>
        <dbReference type="SAM" id="MobiDB-lite"/>
    </source>
</evidence>
<proteinExistence type="predicted"/>
<comment type="caution">
    <text evidence="2">The sequence shown here is derived from an EMBL/GenBank/DDBJ whole genome shotgun (WGS) entry which is preliminary data.</text>
</comment>
<gene>
    <name evidence="2" type="ORF">D915_002449</name>
</gene>
<keyword evidence="3" id="KW-1185">Reference proteome</keyword>
<feature type="compositionally biased region" description="Low complexity" evidence="1">
    <location>
        <begin position="92"/>
        <end position="104"/>
    </location>
</feature>
<dbReference type="Proteomes" id="UP000230066">
    <property type="component" value="Unassembled WGS sequence"/>
</dbReference>
<feature type="region of interest" description="Disordered" evidence="1">
    <location>
        <begin position="1"/>
        <end position="115"/>
    </location>
</feature>
<dbReference type="EMBL" id="JXXN02000629">
    <property type="protein sequence ID" value="THD26781.1"/>
    <property type="molecule type" value="Genomic_DNA"/>
</dbReference>
<sequence length="115" mass="13426">MGDTTGKNGDEEVPINGSLFFVGETQTQRPMPNRVRERLEKKSERPNYSEREKERDKRVQEMQKQKMEKLREHHEKVDRLSAQARERKRLQNEAAQSENANEAPEIMEGDPSSTT</sequence>
<accession>A0A4E0RJS8</accession>
<feature type="compositionally biased region" description="Basic and acidic residues" evidence="1">
    <location>
        <begin position="34"/>
        <end position="79"/>
    </location>
</feature>
<organism evidence="2 3">
    <name type="scientific">Fasciola hepatica</name>
    <name type="common">Liver fluke</name>
    <dbReference type="NCBI Taxonomy" id="6192"/>
    <lineage>
        <taxon>Eukaryota</taxon>
        <taxon>Metazoa</taxon>
        <taxon>Spiralia</taxon>
        <taxon>Lophotrochozoa</taxon>
        <taxon>Platyhelminthes</taxon>
        <taxon>Trematoda</taxon>
        <taxon>Digenea</taxon>
        <taxon>Plagiorchiida</taxon>
        <taxon>Echinostomata</taxon>
        <taxon>Echinostomatoidea</taxon>
        <taxon>Fasciolidae</taxon>
        <taxon>Fasciola</taxon>
    </lineage>
</organism>
<name>A0A4E0RJS8_FASHE</name>